<accession>A0ACB9P588</accession>
<keyword evidence="2" id="KW-1185">Reference proteome</keyword>
<gene>
    <name evidence="1" type="ORF">L6164_011248</name>
</gene>
<sequence>MGLAPPACRPTMTIKTSNAVPKREQERTKVTAMAFFGRVGNLLRQAANKQISSQLRSSPSVFQAIRCLSSAPNSRLFVGGVSYSTDESSLREAFSKYGTVVDARVIVDRETGRSRGFGFVTFTSVEEASSAIQALDQKDLHGRIVRVNYANERPRGFGGGFGNEPHGSGAGFGGAYGNAPYGGSGSGGGYGDSTYGGNAAGGYGGGGYGAGSYGSSGNYGSGGSGNNYADSFGSGSTDGSYGGSGSGSGYGDSGAYGGNAAGGYGSGGYGAGSYGSGGNYGSSGSGNKYAADSFGSGSAGGSYSGRGVNYGNDGNFAGGNTGGYGGSSGNFGVAGGGGGSDDHGSAPGFGGAAGEGSIAGFGSSDNSGNSGGLGGSDSYSSAGSGGDSAFSGFHGSEGLGYGTSGQLDSKEGDNLGEDTEDYGKPLEGNYKDDGDEASDFARRA</sequence>
<proteinExistence type="predicted"/>
<dbReference type="EMBL" id="CM039430">
    <property type="protein sequence ID" value="KAI4343963.1"/>
    <property type="molecule type" value="Genomic_DNA"/>
</dbReference>
<evidence type="ECO:0000313" key="2">
    <source>
        <dbReference type="Proteomes" id="UP000828941"/>
    </source>
</evidence>
<reference evidence="1 2" key="1">
    <citation type="journal article" date="2022" name="DNA Res.">
        <title>Chromosomal-level genome assembly of the orchid tree Bauhinia variegata (Leguminosae; Cercidoideae) supports the allotetraploid origin hypothesis of Bauhinia.</title>
        <authorList>
            <person name="Zhong Y."/>
            <person name="Chen Y."/>
            <person name="Zheng D."/>
            <person name="Pang J."/>
            <person name="Liu Y."/>
            <person name="Luo S."/>
            <person name="Meng S."/>
            <person name="Qian L."/>
            <person name="Wei D."/>
            <person name="Dai S."/>
            <person name="Zhou R."/>
        </authorList>
    </citation>
    <scope>NUCLEOTIDE SEQUENCE [LARGE SCALE GENOMIC DNA]</scope>
    <source>
        <strain evidence="1">BV-YZ2020</strain>
    </source>
</reference>
<protein>
    <submittedName>
        <fullName evidence="1">Uncharacterized protein</fullName>
    </submittedName>
</protein>
<organism evidence="1 2">
    <name type="scientific">Bauhinia variegata</name>
    <name type="common">Purple orchid tree</name>
    <name type="synonym">Phanera variegata</name>
    <dbReference type="NCBI Taxonomy" id="167791"/>
    <lineage>
        <taxon>Eukaryota</taxon>
        <taxon>Viridiplantae</taxon>
        <taxon>Streptophyta</taxon>
        <taxon>Embryophyta</taxon>
        <taxon>Tracheophyta</taxon>
        <taxon>Spermatophyta</taxon>
        <taxon>Magnoliopsida</taxon>
        <taxon>eudicotyledons</taxon>
        <taxon>Gunneridae</taxon>
        <taxon>Pentapetalae</taxon>
        <taxon>rosids</taxon>
        <taxon>fabids</taxon>
        <taxon>Fabales</taxon>
        <taxon>Fabaceae</taxon>
        <taxon>Cercidoideae</taxon>
        <taxon>Cercideae</taxon>
        <taxon>Bauhiniinae</taxon>
        <taxon>Bauhinia</taxon>
    </lineage>
</organism>
<comment type="caution">
    <text evidence="1">The sequence shown here is derived from an EMBL/GenBank/DDBJ whole genome shotgun (WGS) entry which is preliminary data.</text>
</comment>
<name>A0ACB9P588_BAUVA</name>
<dbReference type="Proteomes" id="UP000828941">
    <property type="component" value="Chromosome 5"/>
</dbReference>
<evidence type="ECO:0000313" key="1">
    <source>
        <dbReference type="EMBL" id="KAI4343963.1"/>
    </source>
</evidence>